<dbReference type="OrthoDB" id="408373at2759"/>
<keyword evidence="5" id="KW-1185">Reference proteome</keyword>
<gene>
    <name evidence="4" type="ORF">PUNSTDRAFT_116520</name>
</gene>
<reference evidence="5" key="1">
    <citation type="journal article" date="2012" name="Science">
        <title>The Paleozoic origin of enzymatic lignin decomposition reconstructed from 31 fungal genomes.</title>
        <authorList>
            <person name="Floudas D."/>
            <person name="Binder M."/>
            <person name="Riley R."/>
            <person name="Barry K."/>
            <person name="Blanchette R.A."/>
            <person name="Henrissat B."/>
            <person name="Martinez A.T."/>
            <person name="Otillar R."/>
            <person name="Spatafora J.W."/>
            <person name="Yadav J.S."/>
            <person name="Aerts A."/>
            <person name="Benoit I."/>
            <person name="Boyd A."/>
            <person name="Carlson A."/>
            <person name="Copeland A."/>
            <person name="Coutinho P.M."/>
            <person name="de Vries R.P."/>
            <person name="Ferreira P."/>
            <person name="Findley K."/>
            <person name="Foster B."/>
            <person name="Gaskell J."/>
            <person name="Glotzer D."/>
            <person name="Gorecki P."/>
            <person name="Heitman J."/>
            <person name="Hesse C."/>
            <person name="Hori C."/>
            <person name="Igarashi K."/>
            <person name="Jurgens J.A."/>
            <person name="Kallen N."/>
            <person name="Kersten P."/>
            <person name="Kohler A."/>
            <person name="Kuees U."/>
            <person name="Kumar T.K.A."/>
            <person name="Kuo A."/>
            <person name="LaButti K."/>
            <person name="Larrondo L.F."/>
            <person name="Lindquist E."/>
            <person name="Ling A."/>
            <person name="Lombard V."/>
            <person name="Lucas S."/>
            <person name="Lundell T."/>
            <person name="Martin R."/>
            <person name="McLaughlin D.J."/>
            <person name="Morgenstern I."/>
            <person name="Morin E."/>
            <person name="Murat C."/>
            <person name="Nagy L.G."/>
            <person name="Nolan M."/>
            <person name="Ohm R.A."/>
            <person name="Patyshakuliyeva A."/>
            <person name="Rokas A."/>
            <person name="Ruiz-Duenas F.J."/>
            <person name="Sabat G."/>
            <person name="Salamov A."/>
            <person name="Samejima M."/>
            <person name="Schmutz J."/>
            <person name="Slot J.C."/>
            <person name="St John F."/>
            <person name="Stenlid J."/>
            <person name="Sun H."/>
            <person name="Sun S."/>
            <person name="Syed K."/>
            <person name="Tsang A."/>
            <person name="Wiebenga A."/>
            <person name="Young D."/>
            <person name="Pisabarro A."/>
            <person name="Eastwood D.C."/>
            <person name="Martin F."/>
            <person name="Cullen D."/>
            <person name="Grigoriev I.V."/>
            <person name="Hibbett D.S."/>
        </authorList>
    </citation>
    <scope>NUCLEOTIDE SEQUENCE [LARGE SCALE GENOMIC DNA]</scope>
    <source>
        <strain evidence="5">HHB-11173 SS5</strain>
    </source>
</reference>
<evidence type="ECO:0000259" key="3">
    <source>
        <dbReference type="Pfam" id="PF00561"/>
    </source>
</evidence>
<comment type="similarity">
    <text evidence="2">Belongs to the AB hydrolase superfamily. Epoxide hydrolase family.</text>
</comment>
<evidence type="ECO:0000256" key="2">
    <source>
        <dbReference type="ARBA" id="ARBA00038334"/>
    </source>
</evidence>
<organism evidence="4 5">
    <name type="scientific">Punctularia strigosozonata (strain HHB-11173)</name>
    <name type="common">White-rot fungus</name>
    <dbReference type="NCBI Taxonomy" id="741275"/>
    <lineage>
        <taxon>Eukaryota</taxon>
        <taxon>Fungi</taxon>
        <taxon>Dikarya</taxon>
        <taxon>Basidiomycota</taxon>
        <taxon>Agaricomycotina</taxon>
        <taxon>Agaricomycetes</taxon>
        <taxon>Corticiales</taxon>
        <taxon>Punctulariaceae</taxon>
        <taxon>Punctularia</taxon>
    </lineage>
</organism>
<dbReference type="Pfam" id="PF00561">
    <property type="entry name" value="Abhydrolase_1"/>
    <property type="match status" value="1"/>
</dbReference>
<dbReference type="eggNOG" id="KOG4178">
    <property type="taxonomic scope" value="Eukaryota"/>
</dbReference>
<dbReference type="Gene3D" id="3.40.50.1820">
    <property type="entry name" value="alpha/beta hydrolase"/>
    <property type="match status" value="1"/>
</dbReference>
<dbReference type="GeneID" id="18876815"/>
<accession>R7S1N2</accession>
<dbReference type="PANTHER" id="PTHR43329">
    <property type="entry name" value="EPOXIDE HYDROLASE"/>
    <property type="match status" value="1"/>
</dbReference>
<dbReference type="RefSeq" id="XP_007388433.1">
    <property type="nucleotide sequence ID" value="XM_007388371.1"/>
</dbReference>
<dbReference type="PRINTS" id="PR00412">
    <property type="entry name" value="EPOXHYDRLASE"/>
</dbReference>
<dbReference type="OMA" id="CMGHDWG"/>
<feature type="domain" description="AB hydrolase-1" evidence="3">
    <location>
        <begin position="51"/>
        <end position="329"/>
    </location>
</feature>
<dbReference type="InterPro" id="IPR029058">
    <property type="entry name" value="AB_hydrolase_fold"/>
</dbReference>
<evidence type="ECO:0000313" key="4">
    <source>
        <dbReference type="EMBL" id="EIN04290.1"/>
    </source>
</evidence>
<evidence type="ECO:0000313" key="5">
    <source>
        <dbReference type="Proteomes" id="UP000054196"/>
    </source>
</evidence>
<name>R7S1N2_PUNST</name>
<dbReference type="GO" id="GO:0016787">
    <property type="term" value="F:hydrolase activity"/>
    <property type="evidence" value="ECO:0007669"/>
    <property type="project" value="UniProtKB-KW"/>
</dbReference>
<dbReference type="HOGENOM" id="CLU_020336_7_5_1"/>
<dbReference type="EMBL" id="JH687555">
    <property type="protein sequence ID" value="EIN04290.1"/>
    <property type="molecule type" value="Genomic_DNA"/>
</dbReference>
<proteinExistence type="inferred from homology"/>
<protein>
    <submittedName>
        <fullName evidence="4">Alpha/beta-hydrolase</fullName>
    </submittedName>
</protein>
<dbReference type="SUPFAM" id="SSF53474">
    <property type="entry name" value="alpha/beta-Hydrolases"/>
    <property type="match status" value="1"/>
</dbReference>
<dbReference type="InterPro" id="IPR000073">
    <property type="entry name" value="AB_hydrolase_1"/>
</dbReference>
<dbReference type="KEGG" id="psq:PUNSTDRAFT_116520"/>
<sequence length="356" mass="39543">MLGLACLGEARFDPRGHAKEVAKCPSVNRAEGRDVEIDIHYVDLNPKAKRTLLMVHGWPGLWSTWSYQIEAFQEEYRVLAVDQRGFGSSTHPDDVKSSGNMVDLVGDLACVLEHANVDKAICVGHDWGSAVCYEAARRRPDIIEGVVGIAVPYLPATGPFIPTSTLAHSIPTLNYQLYFAGDTAAAVAELDADVRRTLRSTHRTIDSPSADAFLTSRTDFLGAYANLNEIPPIPYMTPDEEDYLVEQYSIQGFKNTVQFYQDANRYATWQGAHEQGNFTIPQPVLAILPTKDRVADWVLFSERLGVAKWIPSLTQKTVESSHWPHLERPDDVNGILREWLGGLGGPSESTRHLDEL</sequence>
<evidence type="ECO:0000256" key="1">
    <source>
        <dbReference type="ARBA" id="ARBA00022801"/>
    </source>
</evidence>
<dbReference type="AlphaFoldDB" id="R7S1N2"/>
<dbReference type="Proteomes" id="UP000054196">
    <property type="component" value="Unassembled WGS sequence"/>
</dbReference>
<keyword evidence="1 4" id="KW-0378">Hydrolase</keyword>
<dbReference type="InterPro" id="IPR000639">
    <property type="entry name" value="Epox_hydrolase-like"/>
</dbReference>